<organism evidence="2 3">
    <name type="scientific">Pelagibacterium lentulum</name>
    <dbReference type="NCBI Taxonomy" id="2029865"/>
    <lineage>
        <taxon>Bacteria</taxon>
        <taxon>Pseudomonadati</taxon>
        <taxon>Pseudomonadota</taxon>
        <taxon>Alphaproteobacteria</taxon>
        <taxon>Hyphomicrobiales</taxon>
        <taxon>Devosiaceae</taxon>
        <taxon>Pelagibacterium</taxon>
    </lineage>
</organism>
<dbReference type="RefSeq" id="WP_127071614.1">
    <property type="nucleotide sequence ID" value="NZ_BMKB01000012.1"/>
</dbReference>
<dbReference type="OrthoDB" id="7958598at2"/>
<gene>
    <name evidence="2" type="ORF">GCM10011499_38580</name>
</gene>
<evidence type="ECO:0008006" key="4">
    <source>
        <dbReference type="Google" id="ProtNLM"/>
    </source>
</evidence>
<sequence length="206" mass="22830">MKLTRAAIRLPFIMSATLFLTGCLAPEKIDADITTDGYDYTMRVESTLAEPRAVMAAAEGRLSEQDEAGAQRMAANDADMPGFERFEYIGEGRFELVVNLAGTLEDGQATGFPNTRGRQNDNYLRIVRLEGGTLEISSPEIPAQNLAQLEQLPFKPIGTVRITPAPTDRVLEHNADRAPAMLDRAYLWNVDSWEDRIFIKIAPQGQ</sequence>
<dbReference type="PROSITE" id="PS51257">
    <property type="entry name" value="PROKAR_LIPOPROTEIN"/>
    <property type="match status" value="1"/>
</dbReference>
<comment type="caution">
    <text evidence="2">The sequence shown here is derived from an EMBL/GenBank/DDBJ whole genome shotgun (WGS) entry which is preliminary data.</text>
</comment>
<evidence type="ECO:0000256" key="1">
    <source>
        <dbReference type="SAM" id="SignalP"/>
    </source>
</evidence>
<accession>A0A916RQG3</accession>
<keyword evidence="3" id="KW-1185">Reference proteome</keyword>
<proteinExistence type="predicted"/>
<evidence type="ECO:0000313" key="3">
    <source>
        <dbReference type="Proteomes" id="UP000596977"/>
    </source>
</evidence>
<dbReference type="Proteomes" id="UP000596977">
    <property type="component" value="Unassembled WGS sequence"/>
</dbReference>
<dbReference type="AlphaFoldDB" id="A0A916RQG3"/>
<name>A0A916RQG3_9HYPH</name>
<feature type="signal peptide" evidence="1">
    <location>
        <begin position="1"/>
        <end position="25"/>
    </location>
</feature>
<keyword evidence="1" id="KW-0732">Signal</keyword>
<protein>
    <recommendedName>
        <fullName evidence="4">Lipoprotein</fullName>
    </recommendedName>
</protein>
<reference evidence="2 3" key="1">
    <citation type="journal article" date="2014" name="Int. J. Syst. Evol. Microbiol.">
        <title>Complete genome sequence of Corynebacterium casei LMG S-19264T (=DSM 44701T), isolated from a smear-ripened cheese.</title>
        <authorList>
            <consortium name="US DOE Joint Genome Institute (JGI-PGF)"/>
            <person name="Walter F."/>
            <person name="Albersmeier A."/>
            <person name="Kalinowski J."/>
            <person name="Ruckert C."/>
        </authorList>
    </citation>
    <scope>NUCLEOTIDE SEQUENCE [LARGE SCALE GENOMIC DNA]</scope>
    <source>
        <strain evidence="2 3">CGMCC 1.15896</strain>
    </source>
</reference>
<dbReference type="EMBL" id="BMKB01000012">
    <property type="protein sequence ID" value="GGA64400.1"/>
    <property type="molecule type" value="Genomic_DNA"/>
</dbReference>
<feature type="chain" id="PRO_5037564731" description="Lipoprotein" evidence="1">
    <location>
        <begin position="26"/>
        <end position="206"/>
    </location>
</feature>
<evidence type="ECO:0000313" key="2">
    <source>
        <dbReference type="EMBL" id="GGA64400.1"/>
    </source>
</evidence>